<proteinExistence type="inferred from homology"/>
<dbReference type="GO" id="GO:0045454">
    <property type="term" value="P:cell redox homeostasis"/>
    <property type="evidence" value="ECO:0007669"/>
    <property type="project" value="TreeGrafter"/>
</dbReference>
<dbReference type="GO" id="GO:0034599">
    <property type="term" value="P:cellular response to oxidative stress"/>
    <property type="evidence" value="ECO:0007669"/>
    <property type="project" value="TreeGrafter"/>
</dbReference>
<dbReference type="SUPFAM" id="SSF52833">
    <property type="entry name" value="Thioredoxin-like"/>
    <property type="match status" value="1"/>
</dbReference>
<dbReference type="Proteomes" id="UP000785200">
    <property type="component" value="Unassembled WGS sequence"/>
</dbReference>
<evidence type="ECO:0000259" key="10">
    <source>
        <dbReference type="PROSITE" id="PS51352"/>
    </source>
</evidence>
<dbReference type="GO" id="GO:0008379">
    <property type="term" value="F:thioredoxin peroxidase activity"/>
    <property type="evidence" value="ECO:0007669"/>
    <property type="project" value="TreeGrafter"/>
</dbReference>
<dbReference type="EC" id="1.11.1.24" evidence="1"/>
<dbReference type="CDD" id="cd02970">
    <property type="entry name" value="PRX_like2"/>
    <property type="match status" value="1"/>
</dbReference>
<dbReference type="InterPro" id="IPR000866">
    <property type="entry name" value="AhpC/TSA"/>
</dbReference>
<feature type="domain" description="Thioredoxin" evidence="10">
    <location>
        <begin position="68"/>
        <end position="239"/>
    </location>
</feature>
<evidence type="ECO:0000256" key="1">
    <source>
        <dbReference type="ARBA" id="ARBA00013017"/>
    </source>
</evidence>
<keyword evidence="3" id="KW-0049">Antioxidant</keyword>
<evidence type="ECO:0000256" key="5">
    <source>
        <dbReference type="ARBA" id="ARBA00023157"/>
    </source>
</evidence>
<dbReference type="InterPro" id="IPR013766">
    <property type="entry name" value="Thioredoxin_domain"/>
</dbReference>
<dbReference type="PANTHER" id="PTHR42801">
    <property type="entry name" value="THIOREDOXIN-DEPENDENT PEROXIDE REDUCTASE"/>
    <property type="match status" value="1"/>
</dbReference>
<reference evidence="11" key="1">
    <citation type="submission" date="2019-07" db="EMBL/GenBank/DDBJ databases">
        <title>Hyphodiscus hymeniophilus genome sequencing and assembly.</title>
        <authorList>
            <person name="Kramer G."/>
            <person name="Nodwell J."/>
        </authorList>
    </citation>
    <scope>NUCLEOTIDE SEQUENCE</scope>
    <source>
        <strain evidence="11">ATCC 34498</strain>
    </source>
</reference>
<dbReference type="InterPro" id="IPR050924">
    <property type="entry name" value="Peroxiredoxin_BCP/PrxQ"/>
</dbReference>
<comment type="caution">
    <text evidence="11">The sequence shown here is derived from an EMBL/GenBank/DDBJ whole genome shotgun (WGS) entry which is preliminary data.</text>
</comment>
<evidence type="ECO:0000256" key="9">
    <source>
        <dbReference type="ARBA" id="ARBA00049091"/>
    </source>
</evidence>
<dbReference type="PROSITE" id="PS51352">
    <property type="entry name" value="THIOREDOXIN_2"/>
    <property type="match status" value="1"/>
</dbReference>
<organism evidence="11 12">
    <name type="scientific">Hyphodiscus hymeniophilus</name>
    <dbReference type="NCBI Taxonomy" id="353542"/>
    <lineage>
        <taxon>Eukaryota</taxon>
        <taxon>Fungi</taxon>
        <taxon>Dikarya</taxon>
        <taxon>Ascomycota</taxon>
        <taxon>Pezizomycotina</taxon>
        <taxon>Leotiomycetes</taxon>
        <taxon>Helotiales</taxon>
        <taxon>Hyphodiscaceae</taxon>
        <taxon>Hyphodiscus</taxon>
    </lineage>
</organism>
<keyword evidence="12" id="KW-1185">Reference proteome</keyword>
<keyword evidence="2" id="KW-0575">Peroxidase</keyword>
<dbReference type="AlphaFoldDB" id="A0A9P6VEN9"/>
<evidence type="ECO:0000256" key="3">
    <source>
        <dbReference type="ARBA" id="ARBA00022862"/>
    </source>
</evidence>
<protein>
    <recommendedName>
        <fullName evidence="1">thioredoxin-dependent peroxiredoxin</fullName>
        <ecNumber evidence="1">1.11.1.24</ecNumber>
    </recommendedName>
    <alternativeName>
        <fullName evidence="7">Thioredoxin peroxidase</fullName>
    </alternativeName>
</protein>
<dbReference type="OrthoDB" id="338622at2759"/>
<name>A0A9P6VEN9_9HELO</name>
<evidence type="ECO:0000256" key="8">
    <source>
        <dbReference type="ARBA" id="ARBA00038489"/>
    </source>
</evidence>
<dbReference type="GO" id="GO:0005737">
    <property type="term" value="C:cytoplasm"/>
    <property type="evidence" value="ECO:0007669"/>
    <property type="project" value="TreeGrafter"/>
</dbReference>
<evidence type="ECO:0000256" key="6">
    <source>
        <dbReference type="ARBA" id="ARBA00023284"/>
    </source>
</evidence>
<evidence type="ECO:0000313" key="11">
    <source>
        <dbReference type="EMBL" id="KAG0646465.1"/>
    </source>
</evidence>
<dbReference type="InterPro" id="IPR036249">
    <property type="entry name" value="Thioredoxin-like_sf"/>
</dbReference>
<accession>A0A9P6VEN9</accession>
<keyword evidence="4" id="KW-0560">Oxidoreductase</keyword>
<comment type="catalytic activity">
    <reaction evidence="9">
        <text>a hydroperoxide + [thioredoxin]-dithiol = an alcohol + [thioredoxin]-disulfide + H2O</text>
        <dbReference type="Rhea" id="RHEA:62620"/>
        <dbReference type="Rhea" id="RHEA-COMP:10698"/>
        <dbReference type="Rhea" id="RHEA-COMP:10700"/>
        <dbReference type="ChEBI" id="CHEBI:15377"/>
        <dbReference type="ChEBI" id="CHEBI:29950"/>
        <dbReference type="ChEBI" id="CHEBI:30879"/>
        <dbReference type="ChEBI" id="CHEBI:35924"/>
        <dbReference type="ChEBI" id="CHEBI:50058"/>
        <dbReference type="EC" id="1.11.1.24"/>
    </reaction>
</comment>
<dbReference type="Pfam" id="PF00578">
    <property type="entry name" value="AhpC-TSA"/>
    <property type="match status" value="1"/>
</dbReference>
<dbReference type="Gene3D" id="3.40.30.10">
    <property type="entry name" value="Glutaredoxin"/>
    <property type="match status" value="1"/>
</dbReference>
<dbReference type="PANTHER" id="PTHR42801:SF7">
    <property type="entry name" value="SLL1159 PROTEIN"/>
    <property type="match status" value="1"/>
</dbReference>
<keyword evidence="5" id="KW-1015">Disulfide bond</keyword>
<evidence type="ECO:0000256" key="2">
    <source>
        <dbReference type="ARBA" id="ARBA00022559"/>
    </source>
</evidence>
<comment type="similarity">
    <text evidence="8">Belongs to the peroxiredoxin family. BCP/PrxQ subfamily.</text>
</comment>
<evidence type="ECO:0000256" key="7">
    <source>
        <dbReference type="ARBA" id="ARBA00032824"/>
    </source>
</evidence>
<gene>
    <name evidence="11" type="ORF">D0Z07_7515</name>
</gene>
<evidence type="ECO:0000256" key="4">
    <source>
        <dbReference type="ARBA" id="ARBA00023002"/>
    </source>
</evidence>
<sequence length="239" mass="26464">MAVATETSAMVAKFKGMAPPDVFETYSTAKSNFTKSFNKSAAIKPVYQLTSLDQELQKLSQILTNNLCQQGDTLPTFSLPNALGKEISSKDLLSNGPLLITFYRGAWCPFCEISLHSLQKHLAEFKAKGVTLVAITPELPDNALSTKEKNELQFEVLSDVGNVYATKLGLLFQQPEEMRGVLGMFGTDLKKYNGDDSFALPVPATLLVDKEGKVRNAYVEPDWTQRMETTEALKWVDEL</sequence>
<evidence type="ECO:0000313" key="12">
    <source>
        <dbReference type="Proteomes" id="UP000785200"/>
    </source>
</evidence>
<keyword evidence="6" id="KW-0676">Redox-active center</keyword>
<dbReference type="EMBL" id="VNKQ01000015">
    <property type="protein sequence ID" value="KAG0646465.1"/>
    <property type="molecule type" value="Genomic_DNA"/>
</dbReference>